<feature type="binding site" evidence="10">
    <location>
        <begin position="287"/>
        <end position="290"/>
    </location>
    <ligand>
        <name>dihydroxyacetone phosphate</name>
        <dbReference type="ChEBI" id="CHEBI:57642"/>
    </ligand>
</feature>
<dbReference type="Proteomes" id="UP000317544">
    <property type="component" value="Chromosome"/>
</dbReference>
<evidence type="ECO:0000256" key="12">
    <source>
        <dbReference type="RuleBase" id="RU366023"/>
    </source>
</evidence>
<reference evidence="13 14" key="1">
    <citation type="journal article" date="2019" name="Proc. Natl. Acad. Sci. U.S.A.">
        <title>Exaggeration and cooption of innate immunity for social defense.</title>
        <authorList>
            <person name="Kutsukake M."/>
            <person name="Moriyama M."/>
            <person name="Shigenobu S."/>
            <person name="Meng X.-Y."/>
            <person name="Nikoh N."/>
            <person name="Noda C."/>
            <person name="Kobayashi S."/>
            <person name="Fukatsu T."/>
        </authorList>
    </citation>
    <scope>NUCLEOTIDE SEQUENCE [LARGE SCALE GENOMIC DNA]</scope>
    <source>
        <strain evidence="13 14">Nmo</strain>
    </source>
</reference>
<dbReference type="OrthoDB" id="9803995at2"/>
<dbReference type="PANTHER" id="PTHR30559">
    <property type="entry name" value="FRUCTOSE-BISPHOSPHATE ALDOLASE CLASS 2"/>
    <property type="match status" value="1"/>
</dbReference>
<evidence type="ECO:0000256" key="1">
    <source>
        <dbReference type="ARBA" id="ARBA00000441"/>
    </source>
</evidence>
<evidence type="ECO:0000256" key="9">
    <source>
        <dbReference type="PIRSR" id="PIRSR001359-1"/>
    </source>
</evidence>
<organism evidence="13 14">
    <name type="scientific">Buchnera aphidicola</name>
    <name type="common">Nipponaphis monzeni</name>
    <dbReference type="NCBI Taxonomy" id="2495405"/>
    <lineage>
        <taxon>Bacteria</taxon>
        <taxon>Pseudomonadati</taxon>
        <taxon>Pseudomonadota</taxon>
        <taxon>Gammaproteobacteria</taxon>
        <taxon>Enterobacterales</taxon>
        <taxon>Erwiniaceae</taxon>
        <taxon>Buchnera</taxon>
    </lineage>
</organism>
<dbReference type="AlphaFoldDB" id="A0A455TAJ1"/>
<evidence type="ECO:0000313" key="13">
    <source>
        <dbReference type="EMBL" id="BBI01346.1"/>
    </source>
</evidence>
<dbReference type="FunFam" id="3.20.20.70:FF:000013">
    <property type="entry name" value="Class II fructose-bisphosphate aldolase"/>
    <property type="match status" value="1"/>
</dbReference>
<dbReference type="SUPFAM" id="SSF51569">
    <property type="entry name" value="Aldolase"/>
    <property type="match status" value="1"/>
</dbReference>
<comment type="similarity">
    <text evidence="3 12">Belongs to the class II fructose-bisphosphate aldolase family.</text>
</comment>
<feature type="binding site" evidence="11">
    <location>
        <position position="227"/>
    </location>
    <ligand>
        <name>Zn(2+)</name>
        <dbReference type="ChEBI" id="CHEBI:29105"/>
        <label>1</label>
        <note>catalytic</note>
    </ligand>
</feature>
<dbReference type="InterPro" id="IPR006411">
    <property type="entry name" value="Fruct_bisP_bact"/>
</dbReference>
<dbReference type="UniPathway" id="UPA00109">
    <property type="reaction ID" value="UER00183"/>
</dbReference>
<feature type="binding site" evidence="11">
    <location>
        <position position="175"/>
    </location>
    <ligand>
        <name>Zn(2+)</name>
        <dbReference type="ChEBI" id="CHEBI:29105"/>
        <label>2</label>
    </ligand>
</feature>
<protein>
    <recommendedName>
        <fullName evidence="4 12">Fructose-bisphosphate aldolase</fullName>
        <shortName evidence="12">FBP aldolase</shortName>
        <ecNumber evidence="4 12">4.1.2.13</ecNumber>
    </recommendedName>
</protein>
<dbReference type="PROSITE" id="PS00806">
    <property type="entry name" value="ALDOLASE_CLASS_II_2"/>
    <property type="match status" value="1"/>
</dbReference>
<evidence type="ECO:0000256" key="3">
    <source>
        <dbReference type="ARBA" id="ARBA00005812"/>
    </source>
</evidence>
<dbReference type="InterPro" id="IPR013785">
    <property type="entry name" value="Aldolase_TIM"/>
</dbReference>
<feature type="binding site" evidence="11">
    <location>
        <position position="111"/>
    </location>
    <ligand>
        <name>Zn(2+)</name>
        <dbReference type="ChEBI" id="CHEBI:29105"/>
        <label>1</label>
        <note>catalytic</note>
    </ligand>
</feature>
<evidence type="ECO:0000256" key="8">
    <source>
        <dbReference type="ARBA" id="ARBA00023239"/>
    </source>
</evidence>
<dbReference type="GO" id="GO:0005829">
    <property type="term" value="C:cytosol"/>
    <property type="evidence" value="ECO:0007669"/>
    <property type="project" value="TreeGrafter"/>
</dbReference>
<feature type="binding site" evidence="11">
    <location>
        <position position="265"/>
    </location>
    <ligand>
        <name>Zn(2+)</name>
        <dbReference type="ChEBI" id="CHEBI:29105"/>
        <label>1</label>
        <note>catalytic</note>
    </ligand>
</feature>
<dbReference type="Pfam" id="PF01116">
    <property type="entry name" value="F_bP_aldolase"/>
    <property type="match status" value="1"/>
</dbReference>
<dbReference type="GO" id="GO:0006096">
    <property type="term" value="P:glycolytic process"/>
    <property type="evidence" value="ECO:0007669"/>
    <property type="project" value="UniProtKB-UniPathway"/>
</dbReference>
<dbReference type="GO" id="GO:0004332">
    <property type="term" value="F:fructose-bisphosphate aldolase activity"/>
    <property type="evidence" value="ECO:0007669"/>
    <property type="project" value="UniProtKB-EC"/>
</dbReference>
<keyword evidence="6 11" id="KW-0862">Zinc</keyword>
<dbReference type="GO" id="GO:0006094">
    <property type="term" value="P:gluconeogenesis"/>
    <property type="evidence" value="ECO:0007669"/>
    <property type="project" value="TreeGrafter"/>
</dbReference>
<keyword evidence="8 12" id="KW-0456">Lyase</keyword>
<feature type="binding site" evidence="10">
    <location>
        <begin position="266"/>
        <end position="268"/>
    </location>
    <ligand>
        <name>dihydroxyacetone phosphate</name>
        <dbReference type="ChEBI" id="CHEBI:57642"/>
    </ligand>
</feature>
<dbReference type="PROSITE" id="PS00602">
    <property type="entry name" value="ALDOLASE_CLASS_II_1"/>
    <property type="match status" value="1"/>
</dbReference>
<gene>
    <name evidence="13" type="primary">fba</name>
    <name evidence="13" type="ORF">BUCNMO_342</name>
</gene>
<sequence length="364" mass="41002">MPTISEHIQPGVIAAKDIHKIFKVAKKNNFAIPAVNCTNIDSINAALETASKVNSPIIIQFSYGGSAFMAGDGIKTKKKHEKAVIGAISGAQHVHIVAKYYNIPVILHTDHCHKELLPWIDELLNVGKKHFKNTGKPLFSSHMIDLSKEKIKDNINICSQYLKQIKNYNMMLEIELGCTGGEEDGVDNTHINAELLYTKPEDVNYAYEKLNSISPYFIIAASFGNVHGVYQTGNVQLKPIILKQSQDYLSQKHNLPFNPVNFVFHGGSGSDLTDIKKSIKYGVVKMNIDTDTQWASWEGILQFYKKNKDYLQKQLGNPKGKKNPNKRYYDPRVWMRASQMSISKRLEITFKELNACNSLNTSLK</sequence>
<dbReference type="NCBIfam" id="NF006628">
    <property type="entry name" value="PRK09197.1"/>
    <property type="match status" value="1"/>
</dbReference>
<keyword evidence="14" id="KW-1185">Reference proteome</keyword>
<evidence type="ECO:0000313" key="14">
    <source>
        <dbReference type="Proteomes" id="UP000317544"/>
    </source>
</evidence>
<evidence type="ECO:0000256" key="4">
    <source>
        <dbReference type="ARBA" id="ARBA00013068"/>
    </source>
</evidence>
<comment type="cofactor">
    <cofactor evidence="11 12">
        <name>Zn(2+)</name>
        <dbReference type="ChEBI" id="CHEBI:29105"/>
    </cofactor>
    <text evidence="11 12">Binds 2 Zn(2+) ions per subunit. One is catalytic and the other provides a structural contribution.</text>
</comment>
<evidence type="ECO:0000256" key="10">
    <source>
        <dbReference type="PIRSR" id="PIRSR001359-2"/>
    </source>
</evidence>
<evidence type="ECO:0000256" key="11">
    <source>
        <dbReference type="PIRSR" id="PIRSR001359-3"/>
    </source>
</evidence>
<evidence type="ECO:0000256" key="7">
    <source>
        <dbReference type="ARBA" id="ARBA00023152"/>
    </source>
</evidence>
<feature type="active site" description="Proton donor" evidence="9">
    <location>
        <position position="110"/>
    </location>
</feature>
<dbReference type="RefSeq" id="WP_158345063.1">
    <property type="nucleotide sequence ID" value="NZ_AP019379.1"/>
</dbReference>
<comment type="pathway">
    <text evidence="2 12">Carbohydrate degradation; glycolysis; D-glyceraldehyde 3-phosphate and glycerone phosphate from D-glucose: step 4/4.</text>
</comment>
<evidence type="ECO:0000256" key="2">
    <source>
        <dbReference type="ARBA" id="ARBA00004714"/>
    </source>
</evidence>
<dbReference type="EC" id="4.1.2.13" evidence="4 12"/>
<keyword evidence="7 12" id="KW-0324">Glycolysis</keyword>
<feature type="binding site" evidence="10">
    <location>
        <position position="228"/>
    </location>
    <ligand>
        <name>dihydroxyacetone phosphate</name>
        <dbReference type="ChEBI" id="CHEBI:57642"/>
    </ligand>
</feature>
<keyword evidence="5 11" id="KW-0479">Metal-binding</keyword>
<evidence type="ECO:0000256" key="6">
    <source>
        <dbReference type="ARBA" id="ARBA00022833"/>
    </source>
</evidence>
<dbReference type="PANTHER" id="PTHR30559:SF0">
    <property type="entry name" value="FRUCTOSE-BISPHOSPHATE ALDOLASE"/>
    <property type="match status" value="1"/>
</dbReference>
<dbReference type="EMBL" id="AP019379">
    <property type="protein sequence ID" value="BBI01346.1"/>
    <property type="molecule type" value="Genomic_DNA"/>
</dbReference>
<accession>A0A455TAJ1</accession>
<name>A0A455TAJ1_9GAMM</name>
<dbReference type="CDD" id="cd00946">
    <property type="entry name" value="FBP_aldolase_IIA"/>
    <property type="match status" value="1"/>
</dbReference>
<dbReference type="InterPro" id="IPR000771">
    <property type="entry name" value="FBA_II"/>
</dbReference>
<dbReference type="NCBIfam" id="TIGR00167">
    <property type="entry name" value="cbbA"/>
    <property type="match status" value="1"/>
</dbReference>
<dbReference type="PIRSF" id="PIRSF001359">
    <property type="entry name" value="F_bP_aldolase_II"/>
    <property type="match status" value="1"/>
</dbReference>
<dbReference type="GO" id="GO:0008270">
    <property type="term" value="F:zinc ion binding"/>
    <property type="evidence" value="ECO:0007669"/>
    <property type="project" value="UniProtKB-UniRule"/>
</dbReference>
<feature type="binding site" evidence="11">
    <location>
        <position position="145"/>
    </location>
    <ligand>
        <name>Zn(2+)</name>
        <dbReference type="ChEBI" id="CHEBI:29105"/>
        <label>2</label>
    </ligand>
</feature>
<dbReference type="Gene3D" id="3.20.20.70">
    <property type="entry name" value="Aldolase class I"/>
    <property type="match status" value="1"/>
</dbReference>
<dbReference type="NCBIfam" id="TIGR01520">
    <property type="entry name" value="FruBisAldo_II_A"/>
    <property type="match status" value="1"/>
</dbReference>
<evidence type="ECO:0000256" key="5">
    <source>
        <dbReference type="ARBA" id="ARBA00022723"/>
    </source>
</evidence>
<comment type="catalytic activity">
    <reaction evidence="1 12">
        <text>beta-D-fructose 1,6-bisphosphate = D-glyceraldehyde 3-phosphate + dihydroxyacetone phosphate</text>
        <dbReference type="Rhea" id="RHEA:14729"/>
        <dbReference type="ChEBI" id="CHEBI:32966"/>
        <dbReference type="ChEBI" id="CHEBI:57642"/>
        <dbReference type="ChEBI" id="CHEBI:59776"/>
        <dbReference type="EC" id="4.1.2.13"/>
    </reaction>
</comment>
<proteinExistence type="inferred from homology"/>
<comment type="function">
    <text evidence="12">Catalyzes the aldol condensation of dihydroxyacetone phosphate (DHAP or glycerone-phosphate) with glyceraldehyde 3-phosphate (G3P) to form fructose 1,6-bisphosphate (FBP) in gluconeogenesis and the reverse reaction in glycolysis.</text>
</comment>